<dbReference type="Proteomes" id="UP000202888">
    <property type="component" value="Segment"/>
</dbReference>
<evidence type="ECO:0000313" key="2">
    <source>
        <dbReference type="Proteomes" id="UP000202888"/>
    </source>
</evidence>
<dbReference type="KEGG" id="vg:26628445"/>
<accession>A0A0D4DAN7</accession>
<protein>
    <submittedName>
        <fullName evidence="1">Uncharacterized protein</fullName>
    </submittedName>
</protein>
<dbReference type="RefSeq" id="YP_009201222.1">
    <property type="nucleotide sequence ID" value="NC_028829.1"/>
</dbReference>
<organism evidence="1 2">
    <name type="scientific">Vibrio phage ValKK3</name>
    <dbReference type="NCBI Taxonomy" id="1610855"/>
    <lineage>
        <taxon>Viruses</taxon>
        <taxon>Duplodnaviria</taxon>
        <taxon>Heunggongvirae</taxon>
        <taxon>Uroviricota</taxon>
        <taxon>Caudoviricetes</taxon>
        <taxon>Pantevenvirales</taxon>
        <taxon>Straboviridae</taxon>
        <taxon>Schizotequatrovirus</taxon>
        <taxon>Schizotequatrovirus valkk3</taxon>
    </lineage>
</organism>
<evidence type="ECO:0000313" key="1">
    <source>
        <dbReference type="EMBL" id="AJT60960.1"/>
    </source>
</evidence>
<dbReference type="EMBL" id="KP671755">
    <property type="protein sequence ID" value="AJT60960.1"/>
    <property type="molecule type" value="Genomic_DNA"/>
</dbReference>
<dbReference type="OrthoDB" id="28923at10239"/>
<reference evidence="1 2" key="1">
    <citation type="journal article" date="2016" name="Genom Data">
        <title>Complete genome sequence of a giant Vibrio phage ValKK3 infecting Vibrio alginolyticus.</title>
        <authorList>
            <person name="Lal T.M."/>
            <person name="Sano M."/>
            <person name="Hatai K."/>
            <person name="Ransangan J."/>
        </authorList>
    </citation>
    <scope>NUCLEOTIDE SEQUENCE [LARGE SCALE GENOMIC DNA]</scope>
</reference>
<sequence>MIDNMIRDMIESEYEFDDIIHCLEKQYKMPHIEAVDALNEVINDM</sequence>
<name>A0A0D4DAN7_9CAUD</name>
<proteinExistence type="predicted"/>
<keyword evidence="2" id="KW-1185">Reference proteome</keyword>
<dbReference type="GeneID" id="26628445"/>